<keyword evidence="7 8" id="KW-0472">Membrane</keyword>
<dbReference type="PANTHER" id="PTHR33908">
    <property type="entry name" value="MANNOSYLTRANSFERASE YKCB-RELATED"/>
    <property type="match status" value="1"/>
</dbReference>
<evidence type="ECO:0000256" key="5">
    <source>
        <dbReference type="ARBA" id="ARBA00022692"/>
    </source>
</evidence>
<feature type="transmembrane region" description="Helical" evidence="8">
    <location>
        <begin position="95"/>
        <end position="120"/>
    </location>
</feature>
<evidence type="ECO:0000256" key="8">
    <source>
        <dbReference type="SAM" id="Phobius"/>
    </source>
</evidence>
<dbReference type="PANTHER" id="PTHR33908:SF3">
    <property type="entry name" value="UNDECAPRENYL PHOSPHATE-ALPHA-4-AMINO-4-DEOXY-L-ARABINOSE ARABINOSYL TRANSFERASE"/>
    <property type="match status" value="1"/>
</dbReference>
<dbReference type="EMBL" id="MHHR01000002">
    <property type="protein sequence ID" value="OGY35270.1"/>
    <property type="molecule type" value="Genomic_DNA"/>
</dbReference>
<feature type="transmembrane region" description="Helical" evidence="8">
    <location>
        <begin position="190"/>
        <end position="209"/>
    </location>
</feature>
<keyword evidence="6 8" id="KW-1133">Transmembrane helix</keyword>
<dbReference type="GO" id="GO:0009103">
    <property type="term" value="P:lipopolysaccharide biosynthetic process"/>
    <property type="evidence" value="ECO:0007669"/>
    <property type="project" value="UniProtKB-ARBA"/>
</dbReference>
<feature type="transmembrane region" description="Helical" evidence="8">
    <location>
        <begin position="364"/>
        <end position="386"/>
    </location>
</feature>
<dbReference type="AlphaFoldDB" id="A0A1G1X6R1"/>
<dbReference type="GO" id="GO:0005886">
    <property type="term" value="C:plasma membrane"/>
    <property type="evidence" value="ECO:0007669"/>
    <property type="project" value="UniProtKB-SubCell"/>
</dbReference>
<evidence type="ECO:0008006" key="11">
    <source>
        <dbReference type="Google" id="ProtNLM"/>
    </source>
</evidence>
<evidence type="ECO:0000313" key="10">
    <source>
        <dbReference type="Proteomes" id="UP000177528"/>
    </source>
</evidence>
<name>A0A1G1X6R1_9BACT</name>
<dbReference type="Proteomes" id="UP000177528">
    <property type="component" value="Unassembled WGS sequence"/>
</dbReference>
<proteinExistence type="predicted"/>
<dbReference type="InterPro" id="IPR050297">
    <property type="entry name" value="LipidA_mod_glycosyltrf_83"/>
</dbReference>
<feature type="transmembrane region" description="Helical" evidence="8">
    <location>
        <begin position="398"/>
        <end position="424"/>
    </location>
</feature>
<reference evidence="9 10" key="1">
    <citation type="journal article" date="2016" name="Nat. Commun.">
        <title>Thousands of microbial genomes shed light on interconnected biogeochemical processes in an aquifer system.</title>
        <authorList>
            <person name="Anantharaman K."/>
            <person name="Brown C.T."/>
            <person name="Hug L.A."/>
            <person name="Sharon I."/>
            <person name="Castelle C.J."/>
            <person name="Probst A.J."/>
            <person name="Thomas B.C."/>
            <person name="Singh A."/>
            <person name="Wilkins M.J."/>
            <person name="Karaoz U."/>
            <person name="Brodie E.L."/>
            <person name="Williams K.H."/>
            <person name="Hubbard S.S."/>
            <person name="Banfield J.F."/>
        </authorList>
    </citation>
    <scope>NUCLEOTIDE SEQUENCE [LARGE SCALE GENOMIC DNA]</scope>
</reference>
<evidence type="ECO:0000256" key="2">
    <source>
        <dbReference type="ARBA" id="ARBA00022475"/>
    </source>
</evidence>
<keyword evidence="5 8" id="KW-0812">Transmembrane</keyword>
<accession>A0A1G1X6R1</accession>
<feature type="transmembrane region" description="Helical" evidence="8">
    <location>
        <begin position="221"/>
        <end position="240"/>
    </location>
</feature>
<feature type="transmembrane region" description="Helical" evidence="8">
    <location>
        <begin position="339"/>
        <end position="358"/>
    </location>
</feature>
<feature type="transmembrane region" description="Helical" evidence="8">
    <location>
        <begin position="132"/>
        <end position="154"/>
    </location>
</feature>
<dbReference type="GO" id="GO:0010041">
    <property type="term" value="P:response to iron(III) ion"/>
    <property type="evidence" value="ECO:0007669"/>
    <property type="project" value="TreeGrafter"/>
</dbReference>
<evidence type="ECO:0000256" key="6">
    <source>
        <dbReference type="ARBA" id="ARBA00022989"/>
    </source>
</evidence>
<protein>
    <recommendedName>
        <fullName evidence="11">Glycosyltransferase RgtA/B/C/D-like domain-containing protein</fullName>
    </recommendedName>
</protein>
<evidence type="ECO:0000256" key="7">
    <source>
        <dbReference type="ARBA" id="ARBA00023136"/>
    </source>
</evidence>
<feature type="transmembrane region" description="Helical" evidence="8">
    <location>
        <begin position="296"/>
        <end position="318"/>
    </location>
</feature>
<keyword evidence="2" id="KW-1003">Cell membrane</keyword>
<evidence type="ECO:0000256" key="3">
    <source>
        <dbReference type="ARBA" id="ARBA00022676"/>
    </source>
</evidence>
<organism evidence="9 10">
    <name type="scientific">Candidatus Andersenbacteria bacterium RIFCSPHIGHO2_12_FULL_45_11</name>
    <dbReference type="NCBI Taxonomy" id="1797281"/>
    <lineage>
        <taxon>Bacteria</taxon>
        <taxon>Candidatus Anderseniibacteriota</taxon>
    </lineage>
</organism>
<feature type="transmembrane region" description="Helical" evidence="8">
    <location>
        <begin position="166"/>
        <end position="184"/>
    </location>
</feature>
<evidence type="ECO:0000256" key="4">
    <source>
        <dbReference type="ARBA" id="ARBA00022679"/>
    </source>
</evidence>
<keyword evidence="4" id="KW-0808">Transferase</keyword>
<comment type="caution">
    <text evidence="9">The sequence shown here is derived from an EMBL/GenBank/DDBJ whole genome shotgun (WGS) entry which is preliminary data.</text>
</comment>
<sequence>MKPGWLKAGIAVAAVTILAFVLRTYDLTNYPPGLFPDEAQNGEDALDILQGDIRPFYERNNGREGLFFFFQAALIKTFGVGVWQMHLASAIIGTLTVLAIYFATQVFFGRLAGLLASLFLTTSSWHLTLSRTGFRAILIPLFLSLFTACAGLTISAVKEKRIRASYIYAALAGIFFSGGFYTYIAYRAMIGVVLGVFVLLLLAAMHPKIGFPHVRRYGKQTLVALLAALIAIAPLVLYFIQHPNEFIGRASQVSIFSPDLQREVGGGTLVGTLLYSTNKTILSFFSRGDENWRHNVAGYSLLNPFVGFLFVLGILWTMKGTWDVFRRIVKGKEVHLGMMYPYILLMLLGMMLPTITTAEGMPHALRSIGMAAPIYILAGTAGAVALRWSFKWGYKRHVLGMVYGAAAGLLIVSSAYGPMLYFIISRNTPEAAEAYRGDLTVVSDFIHQHTAKFPNGPKPYLVVDEFFSKTVHFLAHGNTYQLLEPGASERTVLQIGEQIIFTQSTIPDADRYERVYGASVKQIVSKLNRFGQEVIRVYEGVGNAPTPEELEVDLDA</sequence>
<evidence type="ECO:0000313" key="9">
    <source>
        <dbReference type="EMBL" id="OGY35270.1"/>
    </source>
</evidence>
<dbReference type="GO" id="GO:0016763">
    <property type="term" value="F:pentosyltransferase activity"/>
    <property type="evidence" value="ECO:0007669"/>
    <property type="project" value="TreeGrafter"/>
</dbReference>
<keyword evidence="3" id="KW-0328">Glycosyltransferase</keyword>
<evidence type="ECO:0000256" key="1">
    <source>
        <dbReference type="ARBA" id="ARBA00004651"/>
    </source>
</evidence>
<gene>
    <name evidence="9" type="ORF">A3D99_01215</name>
</gene>
<comment type="subcellular location">
    <subcellularLocation>
        <location evidence="1">Cell membrane</location>
        <topology evidence="1">Multi-pass membrane protein</topology>
    </subcellularLocation>
</comment>